<dbReference type="EMBL" id="JAKIJS010000001">
    <property type="protein sequence ID" value="MCF6137370.1"/>
    <property type="molecule type" value="Genomic_DNA"/>
</dbReference>
<accession>A0ABS9H0A4</accession>
<name>A0ABS9H0A4_9BACL</name>
<keyword evidence="5" id="KW-1185">Reference proteome</keyword>
<dbReference type="CDD" id="cd06464">
    <property type="entry name" value="ACD_sHsps-like"/>
    <property type="match status" value="1"/>
</dbReference>
<dbReference type="RefSeq" id="WP_236332903.1">
    <property type="nucleotide sequence ID" value="NZ_JAKIJS010000001.1"/>
</dbReference>
<dbReference type="PROSITE" id="PS01031">
    <property type="entry name" value="SHSP"/>
    <property type="match status" value="1"/>
</dbReference>
<dbReference type="SUPFAM" id="SSF49764">
    <property type="entry name" value="HSP20-like chaperones"/>
    <property type="match status" value="1"/>
</dbReference>
<gene>
    <name evidence="4" type="ORF">L2716_06480</name>
</gene>
<evidence type="ECO:0000256" key="1">
    <source>
        <dbReference type="PROSITE-ProRule" id="PRU00285"/>
    </source>
</evidence>
<feature type="domain" description="SHSP" evidence="3">
    <location>
        <begin position="27"/>
        <end position="140"/>
    </location>
</feature>
<sequence>MDSWSKMMEWKQVADKYMNQSFFPDHNQQQKQSPQVNIYESENELLCLVSLPGLNNVEDVEVYVYKSSIKLIGNTSLHTHGMSIKQDEIFQGRFERDVSLPYSVREDPIDAYYHKGVLYIRLYRLLTDDRPKKKVQIKDQGE</sequence>
<evidence type="ECO:0000256" key="2">
    <source>
        <dbReference type="RuleBase" id="RU003616"/>
    </source>
</evidence>
<dbReference type="InterPro" id="IPR008978">
    <property type="entry name" value="HSP20-like_chaperone"/>
</dbReference>
<dbReference type="Proteomes" id="UP001649381">
    <property type="component" value="Unassembled WGS sequence"/>
</dbReference>
<evidence type="ECO:0000313" key="5">
    <source>
        <dbReference type="Proteomes" id="UP001649381"/>
    </source>
</evidence>
<protein>
    <submittedName>
        <fullName evidence="4">Hsp20/alpha crystallin family protein</fullName>
    </submittedName>
</protein>
<evidence type="ECO:0000313" key="4">
    <source>
        <dbReference type="EMBL" id="MCF6137370.1"/>
    </source>
</evidence>
<evidence type="ECO:0000259" key="3">
    <source>
        <dbReference type="PROSITE" id="PS01031"/>
    </source>
</evidence>
<organism evidence="4 5">
    <name type="scientific">Pseudalkalibacillus berkeleyi</name>
    <dbReference type="NCBI Taxonomy" id="1069813"/>
    <lineage>
        <taxon>Bacteria</taxon>
        <taxon>Bacillati</taxon>
        <taxon>Bacillota</taxon>
        <taxon>Bacilli</taxon>
        <taxon>Bacillales</taxon>
        <taxon>Fictibacillaceae</taxon>
        <taxon>Pseudalkalibacillus</taxon>
    </lineage>
</organism>
<dbReference type="InterPro" id="IPR002068">
    <property type="entry name" value="A-crystallin/Hsp20_dom"/>
</dbReference>
<reference evidence="4 5" key="1">
    <citation type="submission" date="2022-01" db="EMBL/GenBank/DDBJ databases">
        <title>Alkalihalobacillus sp. EGI L200015, a novel bacterium isolated from a salt lake sediment.</title>
        <authorList>
            <person name="Gao L."/>
            <person name="Fang B.-Z."/>
            <person name="Li W.-J."/>
        </authorList>
    </citation>
    <scope>NUCLEOTIDE SEQUENCE [LARGE SCALE GENOMIC DNA]</scope>
    <source>
        <strain evidence="4 5">KCTC 12718</strain>
    </source>
</reference>
<dbReference type="Pfam" id="PF00011">
    <property type="entry name" value="HSP20"/>
    <property type="match status" value="1"/>
</dbReference>
<dbReference type="Gene3D" id="2.60.40.790">
    <property type="match status" value="1"/>
</dbReference>
<comment type="similarity">
    <text evidence="1 2">Belongs to the small heat shock protein (HSP20) family.</text>
</comment>
<proteinExistence type="inferred from homology"/>
<comment type="caution">
    <text evidence="4">The sequence shown here is derived from an EMBL/GenBank/DDBJ whole genome shotgun (WGS) entry which is preliminary data.</text>
</comment>